<keyword evidence="1" id="KW-0732">Signal</keyword>
<sequence length="131" mass="14390">MKKFITTFCVCLITTLTFAQTNKTTPIITTAFTDSLTLQIKRIAPSDLSITKLVYTSTISADGILTKPLIMRQFGGGTIAENNFVVTLRSLIKAAPAWKPALDADTGKAVEDKVSFTVEFDNKEIKIEQNK</sequence>
<dbReference type="EMBL" id="FNAI01000016">
    <property type="protein sequence ID" value="SDF35928.1"/>
    <property type="molecule type" value="Genomic_DNA"/>
</dbReference>
<evidence type="ECO:0000313" key="2">
    <source>
        <dbReference type="EMBL" id="SDF35928.1"/>
    </source>
</evidence>
<reference evidence="2 3" key="1">
    <citation type="submission" date="2016-10" db="EMBL/GenBank/DDBJ databases">
        <authorList>
            <person name="de Groot N.N."/>
        </authorList>
    </citation>
    <scope>NUCLEOTIDE SEQUENCE [LARGE SCALE GENOMIC DNA]</scope>
    <source>
        <strain evidence="2 3">47C3B</strain>
    </source>
</reference>
<dbReference type="OrthoDB" id="795848at2"/>
<evidence type="ECO:0000256" key="1">
    <source>
        <dbReference type="SAM" id="SignalP"/>
    </source>
</evidence>
<dbReference type="RefSeq" id="WP_091154838.1">
    <property type="nucleotide sequence ID" value="NZ_FNAI01000016.1"/>
</dbReference>
<accession>A0A1G7KF81</accession>
<dbReference type="Proteomes" id="UP000199072">
    <property type="component" value="Unassembled WGS sequence"/>
</dbReference>
<feature type="chain" id="PRO_5011517694" description="TonB protein C-terminal" evidence="1">
    <location>
        <begin position="20"/>
        <end position="131"/>
    </location>
</feature>
<proteinExistence type="predicted"/>
<evidence type="ECO:0008006" key="4">
    <source>
        <dbReference type="Google" id="ProtNLM"/>
    </source>
</evidence>
<dbReference type="AlphaFoldDB" id="A0A1G7KF81"/>
<protein>
    <recommendedName>
        <fullName evidence="4">TonB protein C-terminal</fullName>
    </recommendedName>
</protein>
<feature type="signal peptide" evidence="1">
    <location>
        <begin position="1"/>
        <end position="19"/>
    </location>
</feature>
<organism evidence="2 3">
    <name type="scientific">Mucilaginibacter pineti</name>
    <dbReference type="NCBI Taxonomy" id="1391627"/>
    <lineage>
        <taxon>Bacteria</taxon>
        <taxon>Pseudomonadati</taxon>
        <taxon>Bacteroidota</taxon>
        <taxon>Sphingobacteriia</taxon>
        <taxon>Sphingobacteriales</taxon>
        <taxon>Sphingobacteriaceae</taxon>
        <taxon>Mucilaginibacter</taxon>
    </lineage>
</organism>
<keyword evidence="3" id="KW-1185">Reference proteome</keyword>
<evidence type="ECO:0000313" key="3">
    <source>
        <dbReference type="Proteomes" id="UP000199072"/>
    </source>
</evidence>
<name>A0A1G7KF81_9SPHI</name>
<gene>
    <name evidence="2" type="ORF">SAMN05216464_116109</name>
</gene>